<dbReference type="PANTHER" id="PTHR33392">
    <property type="entry name" value="POLYISOPRENYL-TEICHOIC ACID--PEPTIDOGLYCAN TEICHOIC ACID TRANSFERASE TAGU"/>
    <property type="match status" value="1"/>
</dbReference>
<keyword evidence="2" id="KW-0812">Transmembrane</keyword>
<evidence type="ECO:0000259" key="3">
    <source>
        <dbReference type="Pfam" id="PF03816"/>
    </source>
</evidence>
<dbReference type="Pfam" id="PF03816">
    <property type="entry name" value="LytR_cpsA_psr"/>
    <property type="match status" value="1"/>
</dbReference>
<dbReference type="RefSeq" id="WP_022088751.1">
    <property type="nucleotide sequence ID" value="NZ_JAODBU010000006.1"/>
</dbReference>
<keyword evidence="2" id="KW-1133">Transmembrane helix</keyword>
<evidence type="ECO:0000313" key="4">
    <source>
        <dbReference type="EMBL" id="MCT7398691.1"/>
    </source>
</evidence>
<proteinExistence type="inferred from homology"/>
<dbReference type="InterPro" id="IPR050922">
    <property type="entry name" value="LytR/CpsA/Psr_CW_biosynth"/>
</dbReference>
<keyword evidence="5" id="KW-1185">Reference proteome</keyword>
<comment type="caution">
    <text evidence="4">The sequence shown here is derived from an EMBL/GenBank/DDBJ whole genome shotgun (WGS) entry which is preliminary data.</text>
</comment>
<feature type="transmembrane region" description="Helical" evidence="2">
    <location>
        <begin position="65"/>
        <end position="84"/>
    </location>
</feature>
<dbReference type="NCBIfam" id="TIGR00350">
    <property type="entry name" value="lytR_cpsA_psr"/>
    <property type="match status" value="1"/>
</dbReference>
<sequence length="461" mass="50688">MSKSRNEYKSVYGKDFNSDYSDSGKKKNPNKVSTIFGIILSILQLVTSVFLMIKLVTINILTMPLTIGLGVVLGIFFLITIIFATRGTILRRIGKILSIIVIIICLLGTYFVAPLTKIIDTKGAAVSEDPFVVYVSASDTFGELTDSNSNGRSDTNILAIVNPKTNTVALISTPRDYYVEIQAGKNIAANSYDKLTHCGLYGSGEPAEPTSPSEWGWGQEVTWKPGYQVLMNTLSNLYGIQINGKTLTTDSPEYHYLRLNFTGFSELIDELGGITVNVEEGFSTYTYANYTDKDMQTNKSKRKKYTFTKGKMKMDGATALTYARERHSFASGDVQRNKNQISVIKAMTDKMLSVSTLTNYNKIINAIGSSFTTDMDLGSLANLQLKKQLSAGYNGWNIVSYSVSGLNDGYKQCTWNGQNLSVLSIDETSVANASSIIEKVLGGEDYETVQAYVDSLNADKK</sequence>
<evidence type="ECO:0000256" key="1">
    <source>
        <dbReference type="ARBA" id="ARBA00006068"/>
    </source>
</evidence>
<gene>
    <name evidence="4" type="ORF">N5B56_06270</name>
</gene>
<dbReference type="InterPro" id="IPR004474">
    <property type="entry name" value="LytR_CpsA_psr"/>
</dbReference>
<dbReference type="Proteomes" id="UP001431199">
    <property type="component" value="Unassembled WGS sequence"/>
</dbReference>
<accession>A0ABT2LZH8</accession>
<evidence type="ECO:0000256" key="2">
    <source>
        <dbReference type="SAM" id="Phobius"/>
    </source>
</evidence>
<protein>
    <submittedName>
        <fullName evidence="4">LCP family protein</fullName>
    </submittedName>
</protein>
<comment type="similarity">
    <text evidence="1">Belongs to the LytR/CpsA/Psr (LCP) family.</text>
</comment>
<evidence type="ECO:0000313" key="5">
    <source>
        <dbReference type="Proteomes" id="UP001431199"/>
    </source>
</evidence>
<reference evidence="4" key="1">
    <citation type="submission" date="2022-09" db="EMBL/GenBank/DDBJ databases">
        <title>Eubacterium sp. LFL-14 isolated from human feces.</title>
        <authorList>
            <person name="Liu F."/>
        </authorList>
    </citation>
    <scope>NUCLEOTIDE SEQUENCE</scope>
    <source>
        <strain evidence="4">LFL-14</strain>
    </source>
</reference>
<feature type="transmembrane region" description="Helical" evidence="2">
    <location>
        <begin position="32"/>
        <end position="53"/>
    </location>
</feature>
<dbReference type="Gene3D" id="3.40.630.190">
    <property type="entry name" value="LCP protein"/>
    <property type="match status" value="1"/>
</dbReference>
<organism evidence="4 5">
    <name type="scientific">Eubacterium album</name>
    <dbReference type="NCBI Taxonomy" id="2978477"/>
    <lineage>
        <taxon>Bacteria</taxon>
        <taxon>Bacillati</taxon>
        <taxon>Bacillota</taxon>
        <taxon>Clostridia</taxon>
        <taxon>Eubacteriales</taxon>
        <taxon>Eubacteriaceae</taxon>
        <taxon>Eubacterium</taxon>
    </lineage>
</organism>
<feature type="transmembrane region" description="Helical" evidence="2">
    <location>
        <begin position="96"/>
        <end position="113"/>
    </location>
</feature>
<name>A0ABT2LZH8_9FIRM</name>
<keyword evidence="2" id="KW-0472">Membrane</keyword>
<feature type="domain" description="Cell envelope-related transcriptional attenuator" evidence="3">
    <location>
        <begin position="152"/>
        <end position="352"/>
    </location>
</feature>
<dbReference type="EMBL" id="JAODBU010000006">
    <property type="protein sequence ID" value="MCT7398691.1"/>
    <property type="molecule type" value="Genomic_DNA"/>
</dbReference>
<dbReference type="PANTHER" id="PTHR33392:SF6">
    <property type="entry name" value="POLYISOPRENYL-TEICHOIC ACID--PEPTIDOGLYCAN TEICHOIC ACID TRANSFERASE TAGU"/>
    <property type="match status" value="1"/>
</dbReference>